<keyword evidence="11" id="KW-0539">Nucleus</keyword>
<gene>
    <name evidence="15" type="ORF">AMTR_s00138p00044110</name>
</gene>
<dbReference type="GO" id="GO:0000445">
    <property type="term" value="C:THO complex part of transcription export complex"/>
    <property type="evidence" value="ECO:0000318"/>
    <property type="project" value="GO_Central"/>
</dbReference>
<feature type="compositionally biased region" description="Low complexity" evidence="13">
    <location>
        <begin position="2273"/>
        <end position="2295"/>
    </location>
</feature>
<feature type="compositionally biased region" description="Polar residues" evidence="13">
    <location>
        <begin position="1266"/>
        <end position="1288"/>
    </location>
</feature>
<evidence type="ECO:0000256" key="11">
    <source>
        <dbReference type="ARBA" id="ARBA00023242"/>
    </source>
</evidence>
<feature type="compositionally biased region" description="Basic and acidic residues" evidence="13">
    <location>
        <begin position="1526"/>
        <end position="1649"/>
    </location>
</feature>
<feature type="domain" description="ENTH" evidence="14">
    <location>
        <begin position="1933"/>
        <end position="2073"/>
    </location>
</feature>
<feature type="compositionally biased region" description="Polar residues" evidence="13">
    <location>
        <begin position="1405"/>
        <end position="1419"/>
    </location>
</feature>
<feature type="compositionally biased region" description="Polar residues" evidence="13">
    <location>
        <begin position="1338"/>
        <end position="1349"/>
    </location>
</feature>
<evidence type="ECO:0000256" key="12">
    <source>
        <dbReference type="ARBA" id="ARBA00023329"/>
    </source>
</evidence>
<feature type="compositionally biased region" description="Basic and acidic residues" evidence="13">
    <location>
        <begin position="1712"/>
        <end position="1752"/>
    </location>
</feature>
<feature type="region of interest" description="Disordered" evidence="13">
    <location>
        <begin position="2076"/>
        <end position="2114"/>
    </location>
</feature>
<evidence type="ECO:0000313" key="16">
    <source>
        <dbReference type="Proteomes" id="UP000017836"/>
    </source>
</evidence>
<feature type="region of interest" description="Disordered" evidence="13">
    <location>
        <begin position="1466"/>
        <end position="1783"/>
    </location>
</feature>
<dbReference type="GO" id="GO:0005905">
    <property type="term" value="C:clathrin-coated pit"/>
    <property type="evidence" value="ECO:0007669"/>
    <property type="project" value="UniProtKB-SubCell"/>
</dbReference>
<evidence type="ECO:0000256" key="3">
    <source>
        <dbReference type="ARBA" id="ARBA00004555"/>
    </source>
</evidence>
<feature type="compositionally biased region" description="Basic and acidic residues" evidence="13">
    <location>
        <begin position="1352"/>
        <end position="1378"/>
    </location>
</feature>
<dbReference type="GO" id="GO:0048268">
    <property type="term" value="P:clathrin coat assembly"/>
    <property type="evidence" value="ECO:0007669"/>
    <property type="project" value="InterPro"/>
</dbReference>
<dbReference type="Pfam" id="PF11262">
    <property type="entry name" value="Tho2"/>
    <property type="match status" value="1"/>
</dbReference>
<dbReference type="InterPro" id="IPR032302">
    <property type="entry name" value="THOC2_N"/>
</dbReference>
<proteinExistence type="inferred from homology"/>
<evidence type="ECO:0000256" key="9">
    <source>
        <dbReference type="ARBA" id="ARBA00023136"/>
    </source>
</evidence>
<dbReference type="InterPro" id="IPR040007">
    <property type="entry name" value="Tho2"/>
</dbReference>
<dbReference type="InterPro" id="IPR011417">
    <property type="entry name" value="ANTH_dom"/>
</dbReference>
<dbReference type="OMA" id="THERACK"/>
<dbReference type="GO" id="GO:0006406">
    <property type="term" value="P:mRNA export from nucleus"/>
    <property type="evidence" value="ECO:0000318"/>
    <property type="project" value="GO_Central"/>
</dbReference>
<dbReference type="SUPFAM" id="SSF48464">
    <property type="entry name" value="ENTH/VHS domain"/>
    <property type="match status" value="1"/>
</dbReference>
<feature type="region of interest" description="Disordered" evidence="13">
    <location>
        <begin position="1338"/>
        <end position="1443"/>
    </location>
</feature>
<dbReference type="GO" id="GO:0005794">
    <property type="term" value="C:Golgi apparatus"/>
    <property type="evidence" value="ECO:0007669"/>
    <property type="project" value="UniProtKB-SubCell"/>
</dbReference>
<dbReference type="InterPro" id="IPR048050">
    <property type="entry name" value="ANTH_N_plant"/>
</dbReference>
<dbReference type="InterPro" id="IPR014712">
    <property type="entry name" value="ANTH_dom_sf"/>
</dbReference>
<evidence type="ECO:0000259" key="14">
    <source>
        <dbReference type="PROSITE" id="PS50942"/>
    </source>
</evidence>
<dbReference type="PANTHER" id="PTHR21597:SF0">
    <property type="entry name" value="THO COMPLEX SUBUNIT 2"/>
    <property type="match status" value="1"/>
</dbReference>
<dbReference type="HOGENOM" id="CLU_000511_0_0_1"/>
<feature type="region of interest" description="Disordered" evidence="13">
    <location>
        <begin position="1817"/>
        <end position="1842"/>
    </location>
</feature>
<keyword evidence="12" id="KW-0968">Cytoplasmic vesicle</keyword>
<evidence type="ECO:0000256" key="7">
    <source>
        <dbReference type="ARBA" id="ARBA00022583"/>
    </source>
</evidence>
<dbReference type="Pfam" id="PF16134">
    <property type="entry name" value="THOC2_N"/>
    <property type="match status" value="2"/>
</dbReference>
<evidence type="ECO:0000256" key="2">
    <source>
        <dbReference type="ARBA" id="ARBA00004132"/>
    </source>
</evidence>
<organism evidence="15 16">
    <name type="scientific">Amborella trichopoda</name>
    <dbReference type="NCBI Taxonomy" id="13333"/>
    <lineage>
        <taxon>Eukaryota</taxon>
        <taxon>Viridiplantae</taxon>
        <taxon>Streptophyta</taxon>
        <taxon>Embryophyta</taxon>
        <taxon>Tracheophyta</taxon>
        <taxon>Spermatophyta</taxon>
        <taxon>Magnoliopsida</taxon>
        <taxon>Amborellales</taxon>
        <taxon>Amborellaceae</taxon>
        <taxon>Amborella</taxon>
    </lineage>
</organism>
<dbReference type="GO" id="GO:0005545">
    <property type="term" value="F:1-phosphatidylinositol binding"/>
    <property type="evidence" value="ECO:0007669"/>
    <property type="project" value="InterPro"/>
</dbReference>
<name>W1NEM4_AMBTC</name>
<evidence type="ECO:0000256" key="8">
    <source>
        <dbReference type="ARBA" id="ARBA00023034"/>
    </source>
</evidence>
<evidence type="ECO:0000313" key="15">
    <source>
        <dbReference type="EMBL" id="ERM93824.1"/>
    </source>
</evidence>
<dbReference type="eggNOG" id="KOG1874">
    <property type="taxonomic scope" value="Eukaryota"/>
</dbReference>
<sequence>MSPLGVERKYFTDECLREWKAPSTSFKLPVPVPSLRFLYELCWTMVRGDLPFAKCKTALDSVEFSDKRSKDELGSVFADIIAHMGQDLTLPGDYRTRLVKLAKWLMESGLVPLRLFQERCEEEFLWECEMIKIKAQDLKAKEVRVNTRLLYQQTKFNLLREESEGYAKLVTLLCQVGPETSTRKTSDAVISSLKSLIGHFDLDPNRVFDVVLECFELQPDNTIFFDLIPIFPKSHASQILGFKFQYYQRMEVNDPVPHGLYRLAAVLVKSEFIDLDSICAHLLPKDEEAFELYETFSTKQFEEANKIGKINLAAIGKELMDDEKQGDVTIDLFTALDMENEAVAERSPELEKNQYLGLLNGFLDVDDWFHAHILFDRLAPLNPVAHIQICNGLFRAIEKSISSTYDIINQSHLQILGGASGSASDAMELSGEPPCQSTSVVLPKELFQMLACAGPYLHRNVVLLQKVCRVLRKYYQSAQELVDYLVEIIPRSSHGDHRDPRLQLKEARSRVEEALGSCILPSLQLIPANPAVGQEIWELMSLLPYEVRYRLYGEWEKDDESLPLLFAARQTARLDTRRILKRLAKENLKQLGRMVAKIAHGNPMTVLRTIVHQIEAYRDMIAPVVDAFKYLTQLEYDILEYVVIERLAQGGREKLKDDGLNLSDWLQSLASFWGSLCKKYPSMELRGLFQYLVNQLKKGNGIELILLQELVQQMANVQYTENMSEEQLDAMAGGETLRYQATSFGITKNNKALVKSTNRLRDSLLAKEEPKLAIPLLLLIAQHRALVVINADAPYIKMVSEQFDRCHGTLLQYVEFLSNAVTPSTAYAHLIPSLDDLIHKYCLDPEVAFLIYRPVMRLFKCLRSSDTFWPSEFTREATQLNADKESDHSFSSSEMVLDLGSPRKPITWSDLLGTVRSMLPSKAWNSLSPELYATFWGLTLYDLYVPKNRYESEIAKQHAALKNSEEQSDNSNSAIAKRKKDKERIQEILDRLTNELHKHEENVASVRKRLAREKDIWLTSCPDTLKINMEFLQRCIFPRCVFSMPDAVYCAMFVHTLHSLGTPFFNTVNHIDVLVCKTLQPMICCCTEYEAGRLGRFLYETLKMAYYWKSDEAIYERECGNMPGFAVYYRDPNSQRVTFSQFIRVHWKWSGRITRLLIQCLESTEYMEIRNALILLTKISSVFPVTRKSGINLEKRVAKIKLDEREDLKVLATGVAAALAARKSTWVSEEEFGMGYVDLKSAAAPAAKPLTSNAVTSANNQSLVNSQIENGATRNVTSATQASDGLNSSKDHMSRSKPVDGRLERADSVPLNKIDAGQAKSKGSSVVNTAEAQINSAVAFSGTSRSPGLQKNADEPIKGSTDESMSKVVAKLDTESRPLAKRGAHSGSLTKQSKADVTKDDSKSGKPSSRVTVLPLSSTGERDGLLSNPSVAAGNGSTASAPMHGKAAAATNIKMIVDSGVAKQMSQRVGAEKDSDEVDAADGLRALSSRPSVSPFSDEAAKFSEKQLRRSSPSEELDRHMKRRKGEMDAKDGDGLEARFSDRERDKSHPLDYDRTGSDEQVMDRPTREKLSERFDRDHRPRSEDVLVEKARDRSMERHGRERSVDRGSGRSFDRAGDKSKDERGKEERGKPRYSETPVERSHPDDRFHGQSLPPPPPLPPNIVPQSVAVSRRDEEQDKRVGSARHMQRLSSPRHEEKEKRRSEDNSVVSLDDAKHRREEEFRERKRDDRDTLSLRVDERDREKGNQLKDDSDAAASKRRRIKKDHIGDTAGEYPLMAPSPLPMGMSQSYDNRDRGERKGAVAQRATYMEEPLPRVHAKETPSKITRRDNEQMHERDWDDEKRQRVDTKRKHRNTWSCQLRPSSFKAISAKWLLCCFGLNTVHGFTKILNGVSAQTICSSSDGFAFAFDSKMQQKFRQAIAALREQTHAGITKLSNSRCGLDILILHSTWPNDLLVPESPIQDLLKTLTLNPSSARPFCLAFARRFSRASSWRVALKCLMLLHRLIRHPSAYMFSDEFSWCKSNGLLSLHPCTFRDLSASSPVASNHFTSFIRAYAKLLDHVLEFSGQTVENSKIISSRNDHSSVNLSGQKDQNPAEFSGQNDQNPSQNFSDQNDLKFTFQNNQNDQSTAYSTSQNEQRPTTEIVEILPRLQALLDMAMDCEPSSTTSGSFLVRAAMKLIVRDTFQWYSIVRRDLAAILDELCSMRYTLCVATLKAYRNVAEQSERLTAFYNMYQTLGLCGSYEYPTVEQIPAVQVRALESFLDGMWEITEDSSSLSSSPLRTPSSLPSGSSDDPNGIKFEKSLVTVVSTEWEEFVTDEKTPLLKEKEAILAIETEKPFIDFEEEHWEVLLESAVSQTPLSRFNDAVSPLGVDSYGSVAGLDHPVCPFYDYRNGFNQMYGYRYSGGECELPGHGHGYVSPQVCRYRDTGYPSMERVGEERKGCYNNPFYGQPDHSF</sequence>
<feature type="compositionally biased region" description="Basic and acidic residues" evidence="13">
    <location>
        <begin position="1289"/>
        <end position="1307"/>
    </location>
</feature>
<keyword evidence="10" id="KW-0168">Coated pit</keyword>
<dbReference type="PROSITE" id="PS50942">
    <property type="entry name" value="ENTH"/>
    <property type="match status" value="1"/>
</dbReference>
<dbReference type="InterPro" id="IPR008942">
    <property type="entry name" value="ENTH_VHS"/>
</dbReference>
<dbReference type="InterPro" id="IPR021418">
    <property type="entry name" value="THO_THOC2_C"/>
</dbReference>
<evidence type="ECO:0000256" key="4">
    <source>
        <dbReference type="ARBA" id="ARBA00004600"/>
    </source>
</evidence>
<reference evidence="16" key="1">
    <citation type="journal article" date="2013" name="Science">
        <title>The Amborella genome and the evolution of flowering plants.</title>
        <authorList>
            <consortium name="Amborella Genome Project"/>
        </authorList>
    </citation>
    <scope>NUCLEOTIDE SEQUENCE [LARGE SCALE GENOMIC DNA]</scope>
</reference>
<dbReference type="PANTHER" id="PTHR21597">
    <property type="entry name" value="THO2 PROTEIN"/>
    <property type="match status" value="1"/>
</dbReference>
<comment type="subcellular location">
    <subcellularLocation>
        <location evidence="2">Cytoplasmic vesicle</location>
        <location evidence="2">Clathrin-coated vesicle</location>
    </subcellularLocation>
    <subcellularLocation>
        <location evidence="3">Golgi apparatus</location>
    </subcellularLocation>
    <subcellularLocation>
        <location evidence="4">Membrane</location>
        <location evidence="4">Clathrin-coated pit</location>
    </subcellularLocation>
    <subcellularLocation>
        <location evidence="1">Nucleus</location>
    </subcellularLocation>
</comment>
<evidence type="ECO:0000256" key="1">
    <source>
        <dbReference type="ARBA" id="ARBA00004123"/>
    </source>
</evidence>
<feature type="compositionally biased region" description="Basic and acidic residues" evidence="13">
    <location>
        <begin position="1499"/>
        <end position="1519"/>
    </location>
</feature>
<evidence type="ECO:0000256" key="13">
    <source>
        <dbReference type="SAM" id="MobiDB-lite"/>
    </source>
</evidence>
<evidence type="ECO:0000256" key="5">
    <source>
        <dbReference type="ARBA" id="ARBA00007857"/>
    </source>
</evidence>
<feature type="region of interest" description="Disordered" evidence="13">
    <location>
        <begin position="1266"/>
        <end position="1326"/>
    </location>
</feature>
<feature type="region of interest" description="Disordered" evidence="13">
    <location>
        <begin position="960"/>
        <end position="979"/>
    </location>
</feature>
<dbReference type="Proteomes" id="UP000017836">
    <property type="component" value="Unassembled WGS sequence"/>
</dbReference>
<comment type="similarity">
    <text evidence="5">Belongs to the THOC2 family.</text>
</comment>
<dbReference type="GO" id="GO:0030276">
    <property type="term" value="F:clathrin binding"/>
    <property type="evidence" value="ECO:0007669"/>
    <property type="project" value="InterPro"/>
</dbReference>
<keyword evidence="8" id="KW-0333">Golgi apparatus</keyword>
<dbReference type="Pfam" id="PF11732">
    <property type="entry name" value="Thoc2"/>
    <property type="match status" value="1"/>
</dbReference>
<dbReference type="Gene3D" id="1.25.40.90">
    <property type="match status" value="1"/>
</dbReference>
<feature type="compositionally biased region" description="Polar residues" evidence="13">
    <location>
        <begin position="2076"/>
        <end position="2093"/>
    </location>
</feature>
<dbReference type="GO" id="GO:0006897">
    <property type="term" value="P:endocytosis"/>
    <property type="evidence" value="ECO:0007669"/>
    <property type="project" value="UniProtKB-KW"/>
</dbReference>
<dbReference type="GO" id="GO:0030136">
    <property type="term" value="C:clathrin-coated vesicle"/>
    <property type="evidence" value="ECO:0007669"/>
    <property type="project" value="UniProtKB-SubCell"/>
</dbReference>
<dbReference type="eggNOG" id="KOG0251">
    <property type="taxonomic scope" value="Eukaryota"/>
</dbReference>
<keyword evidence="7" id="KW-0254">Endocytosis</keyword>
<dbReference type="STRING" id="13333.W1NEM4"/>
<evidence type="ECO:0000256" key="10">
    <source>
        <dbReference type="ARBA" id="ARBA00023176"/>
    </source>
</evidence>
<protein>
    <recommendedName>
        <fullName evidence="6">THO complex subunit 2</fullName>
    </recommendedName>
</protein>
<dbReference type="CDD" id="cd16987">
    <property type="entry name" value="ANTH_N_AP180_plant"/>
    <property type="match status" value="1"/>
</dbReference>
<feature type="compositionally biased region" description="Basic and acidic residues" evidence="13">
    <location>
        <begin position="1393"/>
        <end position="1404"/>
    </location>
</feature>
<feature type="compositionally biased region" description="Basic and acidic residues" evidence="13">
    <location>
        <begin position="1693"/>
        <end position="1705"/>
    </location>
</feature>
<dbReference type="GO" id="GO:0006397">
    <property type="term" value="P:mRNA processing"/>
    <property type="evidence" value="ECO:0007669"/>
    <property type="project" value="InterPro"/>
</dbReference>
<feature type="compositionally biased region" description="Basic and acidic residues" evidence="13">
    <location>
        <begin position="1671"/>
        <end position="1681"/>
    </location>
</feature>
<dbReference type="Pfam" id="PF07651">
    <property type="entry name" value="ANTH"/>
    <property type="match status" value="1"/>
</dbReference>
<feature type="compositionally biased region" description="Polar residues" evidence="13">
    <location>
        <begin position="1427"/>
        <end position="1440"/>
    </location>
</feature>
<keyword evidence="9" id="KW-0472">Membrane</keyword>
<dbReference type="Gramene" id="ERM93824">
    <property type="protein sequence ID" value="ERM93824"/>
    <property type="gene ID" value="AMTR_s00138p00044110"/>
</dbReference>
<dbReference type="InterPro" id="IPR013809">
    <property type="entry name" value="ENTH"/>
</dbReference>
<feature type="region of interest" description="Disordered" evidence="13">
    <location>
        <begin position="2273"/>
        <end position="2298"/>
    </location>
</feature>
<feature type="compositionally biased region" description="Polar residues" evidence="13">
    <location>
        <begin position="2099"/>
        <end position="2113"/>
    </location>
</feature>
<dbReference type="InterPro" id="IPR021726">
    <property type="entry name" value="THO_THOC2_N"/>
</dbReference>
<dbReference type="SUPFAM" id="SSF89009">
    <property type="entry name" value="GAT-like domain"/>
    <property type="match status" value="1"/>
</dbReference>
<evidence type="ECO:0000256" key="6">
    <source>
        <dbReference type="ARBA" id="ARBA00019596"/>
    </source>
</evidence>
<accession>W1NEM4</accession>
<dbReference type="GO" id="GO:0003729">
    <property type="term" value="F:mRNA binding"/>
    <property type="evidence" value="ECO:0000318"/>
    <property type="project" value="GO_Central"/>
</dbReference>
<dbReference type="Gene3D" id="1.20.58.150">
    <property type="entry name" value="ANTH domain"/>
    <property type="match status" value="1"/>
</dbReference>
<dbReference type="EMBL" id="KI397561">
    <property type="protein sequence ID" value="ERM93824.1"/>
    <property type="molecule type" value="Genomic_DNA"/>
</dbReference>
<keyword evidence="16" id="KW-1185">Reference proteome</keyword>
<feature type="compositionally biased region" description="Pro residues" evidence="13">
    <location>
        <begin position="1653"/>
        <end position="1663"/>
    </location>
</feature>